<dbReference type="AlphaFoldDB" id="A0A482TLM5"/>
<name>A0A482TLM5_9EURY</name>
<dbReference type="GeneID" id="9993988"/>
<evidence type="ECO:0000313" key="2">
    <source>
        <dbReference type="Proteomes" id="UP000294028"/>
    </source>
</evidence>
<dbReference type="RefSeq" id="WP_006056812.1">
    <property type="nucleotide sequence ID" value="NZ_RZHH01000002.1"/>
</dbReference>
<accession>A0A482TLM5</accession>
<reference evidence="1 2" key="1">
    <citation type="submission" date="2018-12" db="EMBL/GenBank/DDBJ databases">
        <title>Genome analysis provides insights into bioremediation potentialities of Halogeometricum borinquense strain N11.</title>
        <authorList>
            <person name="Najjari A."/>
            <person name="Youssef N."/>
            <person name="Fhoula I."/>
            <person name="Ben Dhia O."/>
            <person name="Mahjoubi M."/>
            <person name="Ouzari H.I."/>
            <person name="Cherif A."/>
        </authorList>
    </citation>
    <scope>NUCLEOTIDE SEQUENCE [LARGE SCALE GENOMIC DNA]</scope>
    <source>
        <strain evidence="1 2">N11</strain>
    </source>
</reference>
<evidence type="ECO:0000313" key="1">
    <source>
        <dbReference type="EMBL" id="RYJ14843.1"/>
    </source>
</evidence>
<sequence>MNVSVDYSIKEEVIDINDLLGGIAVTVNDDSIARVVNEDNFESRYEWKPTYMGQYIQTDFQRLIDASSMLARNELDIYQTKEITFPPSKSYLLLEPLSEGALRVAYRIRESRDHSTSKTPSADPESACGYVVKRCEFCRAVSEAAHEYVNDVRSMPVEWGMELLEEFEQSLAELDAAIEDCE</sequence>
<protein>
    <submittedName>
        <fullName evidence="1">Uncharacterized protein</fullName>
    </submittedName>
</protein>
<organism evidence="1 2">
    <name type="scientific">Halogeometricum borinquense</name>
    <dbReference type="NCBI Taxonomy" id="60847"/>
    <lineage>
        <taxon>Archaea</taxon>
        <taxon>Methanobacteriati</taxon>
        <taxon>Methanobacteriota</taxon>
        <taxon>Stenosarchaea group</taxon>
        <taxon>Halobacteria</taxon>
        <taxon>Halobacteriales</taxon>
        <taxon>Haloferacaceae</taxon>
        <taxon>Halogeometricum</taxon>
    </lineage>
</organism>
<dbReference type="Proteomes" id="UP000294028">
    <property type="component" value="Unassembled WGS sequence"/>
</dbReference>
<proteinExistence type="predicted"/>
<gene>
    <name evidence="1" type="ORF">ELS19_13365</name>
</gene>
<comment type="caution">
    <text evidence="1">The sequence shown here is derived from an EMBL/GenBank/DDBJ whole genome shotgun (WGS) entry which is preliminary data.</text>
</comment>
<dbReference type="EMBL" id="RZHH01000002">
    <property type="protein sequence ID" value="RYJ14843.1"/>
    <property type="molecule type" value="Genomic_DNA"/>
</dbReference>